<dbReference type="SUPFAM" id="SSF102114">
    <property type="entry name" value="Radical SAM enzymes"/>
    <property type="match status" value="1"/>
</dbReference>
<protein>
    <submittedName>
        <fullName evidence="3">Dehypoxanthine futalosine cyclase</fullName>
    </submittedName>
</protein>
<keyword evidence="2" id="KW-0479">Metal-binding</keyword>
<proteinExistence type="predicted"/>
<reference evidence="3 4" key="1">
    <citation type="journal article" date="2018" name="Nat. Biotechnol.">
        <title>A standardized bacterial taxonomy based on genome phylogeny substantially revises the tree of life.</title>
        <authorList>
            <person name="Parks D.H."/>
            <person name="Chuvochina M."/>
            <person name="Waite D.W."/>
            <person name="Rinke C."/>
            <person name="Skarshewski A."/>
            <person name="Chaumeil P.A."/>
            <person name="Hugenholtz P."/>
        </authorList>
    </citation>
    <scope>NUCLEOTIDE SEQUENCE [LARGE SCALE GENOMIC DNA]</scope>
    <source>
        <strain evidence="3">UBA10948</strain>
    </source>
</reference>
<feature type="non-terminal residue" evidence="3">
    <location>
        <position position="1"/>
    </location>
</feature>
<dbReference type="PANTHER" id="PTHR43076">
    <property type="entry name" value="FO SYNTHASE (COFH)"/>
    <property type="match status" value="1"/>
</dbReference>
<name>A0A354YZL2_9FIRM</name>
<keyword evidence="2" id="KW-0411">Iron-sulfur</keyword>
<evidence type="ECO:0000313" key="4">
    <source>
        <dbReference type="Proteomes" id="UP000263273"/>
    </source>
</evidence>
<dbReference type="EMBL" id="DNZF01000209">
    <property type="protein sequence ID" value="HBK54151.1"/>
    <property type="molecule type" value="Genomic_DNA"/>
</dbReference>
<dbReference type="AlphaFoldDB" id="A0A354YZL2"/>
<evidence type="ECO:0000313" key="3">
    <source>
        <dbReference type="EMBL" id="HBK54151.1"/>
    </source>
</evidence>
<dbReference type="PANTHER" id="PTHR43076:SF1">
    <property type="entry name" value="LIPOYL SYNTHASE 2"/>
    <property type="match status" value="1"/>
</dbReference>
<feature type="non-terminal residue" evidence="3">
    <location>
        <position position="54"/>
    </location>
</feature>
<evidence type="ECO:0000256" key="1">
    <source>
        <dbReference type="ARBA" id="ARBA00001966"/>
    </source>
</evidence>
<comment type="cofactor">
    <cofactor evidence="1">
        <name>[4Fe-4S] cluster</name>
        <dbReference type="ChEBI" id="CHEBI:49883"/>
    </cofactor>
</comment>
<dbReference type="InterPro" id="IPR058240">
    <property type="entry name" value="rSAM_sf"/>
</dbReference>
<dbReference type="Gene3D" id="3.20.20.70">
    <property type="entry name" value="Aldolase class I"/>
    <property type="match status" value="1"/>
</dbReference>
<organism evidence="3 4">
    <name type="scientific">Syntrophomonas wolfei</name>
    <dbReference type="NCBI Taxonomy" id="863"/>
    <lineage>
        <taxon>Bacteria</taxon>
        <taxon>Bacillati</taxon>
        <taxon>Bacillota</taxon>
        <taxon>Clostridia</taxon>
        <taxon>Eubacteriales</taxon>
        <taxon>Syntrophomonadaceae</taxon>
        <taxon>Syntrophomonas</taxon>
    </lineage>
</organism>
<evidence type="ECO:0000256" key="2">
    <source>
        <dbReference type="ARBA" id="ARBA00022485"/>
    </source>
</evidence>
<dbReference type="InterPro" id="IPR013785">
    <property type="entry name" value="Aldolase_TIM"/>
</dbReference>
<comment type="caution">
    <text evidence="3">The sequence shown here is derived from an EMBL/GenBank/DDBJ whole genome shotgun (WGS) entry which is preliminary data.</text>
</comment>
<gene>
    <name evidence="3" type="ORF">DDZ44_09475</name>
</gene>
<accession>A0A354YZL2</accession>
<dbReference type="GO" id="GO:0051539">
    <property type="term" value="F:4 iron, 4 sulfur cluster binding"/>
    <property type="evidence" value="ECO:0007669"/>
    <property type="project" value="UniProtKB-KW"/>
</dbReference>
<keyword evidence="2" id="KW-0004">4Fe-4S</keyword>
<sequence length="54" mass="6235">LEVMKTAHEIGMETTATMMMGSVDQLEHRVAHLRLIRDLQDETGGFRAFIPWTY</sequence>
<dbReference type="GO" id="GO:0044689">
    <property type="term" value="F:7,8-didemethyl-8-hydroxy-5-deazariboflavin synthase activity"/>
    <property type="evidence" value="ECO:0007669"/>
    <property type="project" value="TreeGrafter"/>
</dbReference>
<dbReference type="InterPro" id="IPR034405">
    <property type="entry name" value="F420"/>
</dbReference>
<keyword evidence="2" id="KW-0408">Iron</keyword>
<dbReference type="Proteomes" id="UP000263273">
    <property type="component" value="Unassembled WGS sequence"/>
</dbReference>